<evidence type="ECO:0000256" key="1">
    <source>
        <dbReference type="ARBA" id="ARBA00022737"/>
    </source>
</evidence>
<dbReference type="Pfam" id="PF01535">
    <property type="entry name" value="PPR"/>
    <property type="match status" value="2"/>
</dbReference>
<dbReference type="EMBL" id="JAFEMO010000004">
    <property type="protein sequence ID" value="KAH7571337.1"/>
    <property type="molecule type" value="Genomic_DNA"/>
</dbReference>
<dbReference type="PANTHER" id="PTHR47926">
    <property type="entry name" value="PENTATRICOPEPTIDE REPEAT-CONTAINING PROTEIN"/>
    <property type="match status" value="1"/>
</dbReference>
<evidence type="ECO:0000256" key="2">
    <source>
        <dbReference type="PROSITE-ProRule" id="PRU00708"/>
    </source>
</evidence>
<dbReference type="PANTHER" id="PTHR47926:SF507">
    <property type="entry name" value="DYW DOMAIN-CONTAINING PROTEIN"/>
    <property type="match status" value="1"/>
</dbReference>
<dbReference type="InterPro" id="IPR046960">
    <property type="entry name" value="PPR_At4g14850-like_plant"/>
</dbReference>
<protein>
    <recommendedName>
        <fullName evidence="5">Pentatricopeptide repeat-containing protein</fullName>
    </recommendedName>
</protein>
<feature type="repeat" description="PPR" evidence="2">
    <location>
        <begin position="263"/>
        <end position="297"/>
    </location>
</feature>
<proteinExistence type="predicted"/>
<feature type="repeat" description="PPR" evidence="2">
    <location>
        <begin position="193"/>
        <end position="227"/>
    </location>
</feature>
<reference evidence="3 4" key="1">
    <citation type="submission" date="2021-02" db="EMBL/GenBank/DDBJ databases">
        <title>Plant Genome Project.</title>
        <authorList>
            <person name="Zhang R.-G."/>
        </authorList>
    </citation>
    <scope>NUCLEOTIDE SEQUENCE [LARGE SCALE GENOMIC DNA]</scope>
    <source>
        <tissue evidence="3">Leaves</tissue>
    </source>
</reference>
<evidence type="ECO:0008006" key="5">
    <source>
        <dbReference type="Google" id="ProtNLM"/>
    </source>
</evidence>
<dbReference type="Pfam" id="PF13041">
    <property type="entry name" value="PPR_2"/>
    <property type="match status" value="2"/>
</dbReference>
<name>A0ABQ8I3W2_9ROSI</name>
<comment type="caution">
    <text evidence="3">The sequence shown here is derived from an EMBL/GenBank/DDBJ whole genome shotgun (WGS) entry which is preliminary data.</text>
</comment>
<evidence type="ECO:0000313" key="4">
    <source>
        <dbReference type="Proteomes" id="UP000827721"/>
    </source>
</evidence>
<keyword evidence="1" id="KW-0677">Repeat</keyword>
<dbReference type="Proteomes" id="UP000827721">
    <property type="component" value="Unassembled WGS sequence"/>
</dbReference>
<dbReference type="Gene3D" id="1.25.40.10">
    <property type="entry name" value="Tetratricopeptide repeat domain"/>
    <property type="match status" value="3"/>
</dbReference>
<dbReference type="InterPro" id="IPR046848">
    <property type="entry name" value="E_motif"/>
</dbReference>
<keyword evidence="4" id="KW-1185">Reference proteome</keyword>
<organism evidence="3 4">
    <name type="scientific">Xanthoceras sorbifolium</name>
    <dbReference type="NCBI Taxonomy" id="99658"/>
    <lineage>
        <taxon>Eukaryota</taxon>
        <taxon>Viridiplantae</taxon>
        <taxon>Streptophyta</taxon>
        <taxon>Embryophyta</taxon>
        <taxon>Tracheophyta</taxon>
        <taxon>Spermatophyta</taxon>
        <taxon>Magnoliopsida</taxon>
        <taxon>eudicotyledons</taxon>
        <taxon>Gunneridae</taxon>
        <taxon>Pentapetalae</taxon>
        <taxon>rosids</taxon>
        <taxon>malvids</taxon>
        <taxon>Sapindales</taxon>
        <taxon>Sapindaceae</taxon>
        <taxon>Xanthoceroideae</taxon>
        <taxon>Xanthoceras</taxon>
    </lineage>
</organism>
<gene>
    <name evidence="3" type="ORF">JRO89_XS04G0025800</name>
</gene>
<evidence type="ECO:0000313" key="3">
    <source>
        <dbReference type="EMBL" id="KAH7571337.1"/>
    </source>
</evidence>
<dbReference type="NCBIfam" id="TIGR00756">
    <property type="entry name" value="PPR"/>
    <property type="match status" value="4"/>
</dbReference>
<dbReference type="PROSITE" id="PS51375">
    <property type="entry name" value="PPR"/>
    <property type="match status" value="3"/>
</dbReference>
<dbReference type="InterPro" id="IPR002885">
    <property type="entry name" value="PPR_rpt"/>
</dbReference>
<dbReference type="InterPro" id="IPR011990">
    <property type="entry name" value="TPR-like_helical_dom_sf"/>
</dbReference>
<accession>A0ABQ8I3W2</accession>
<dbReference type="Pfam" id="PF20431">
    <property type="entry name" value="E_motif"/>
    <property type="match status" value="1"/>
</dbReference>
<feature type="repeat" description="PPR" evidence="2">
    <location>
        <begin position="107"/>
        <end position="141"/>
    </location>
</feature>
<sequence length="426" mass="48089">MQSKQASVQLSFLVSPFVKPLNYSTNTSTSLTPTASTCSIVKKCITLLQLRASSSQFKLKQVHAFFIRHGVPLTNLDLGKHLIYTLVSLSAPMSYAHNIFSHIRDPNIFAWNTMIRGYAESENPTPALDLYHKMHVSCIKPDTHTFGEKVHSVAIRNGFESLIFVQNGLVHMYAAFGHVEEACKLFELMRDRDLVAWNSEINGFALNGRPNEALVLFRKMVLEGVELDGFTMVSLFSACAELGALALGRRAHVYMSKFGLSENLNVNNALLDFYAKCGNIREAKKVFHEMKDRNVVSWTSLIVGFAVKGFGKEALELFEEWKERDWAGFVKEAYKYIQNMPVPPNAVIWRTLLGVCTVHGHLAIGEIARAQLLQLEPKYDGDFVLLSNLYASEQRWFDVQKVRRTTVQEKVKKTPGHSRVELGNRV</sequence>